<evidence type="ECO:0000259" key="6">
    <source>
        <dbReference type="PROSITE" id="PS51918"/>
    </source>
</evidence>
<dbReference type="GO" id="GO:0051536">
    <property type="term" value="F:iron-sulfur cluster binding"/>
    <property type="evidence" value="ECO:0007669"/>
    <property type="project" value="UniProtKB-KW"/>
</dbReference>
<comment type="caution">
    <text evidence="7">The sequence shown here is derived from an EMBL/GenBank/DDBJ whole genome shotgun (WGS) entry which is preliminary data.</text>
</comment>
<sequence>MHFTGRTWRPPYEAHSVIIQATSGCTYNKCKFCSLYKNECFRMSPIEEFEEDLAEIKGYQPYARRIFWTGANPFAMSYENLKLRALTVRDYLIKCQTMAMFASIRDIKNKEIWQLRKLRAMGINGLSIGVESGDDETLALANKGYTTTDILEQCKKLDEVGIEYYFVYMTGLAGKNGGYRNARNSAELFSQLNPYFVSVDSLTLFPDTELYQMAQQGLFVPAEEKERIHELQMLINNLNIRTHLFANTVSNFTPVTAYLPYDREKVTNELQFVLDHTDESELQEYRNNLKSLG</sequence>
<evidence type="ECO:0000313" key="8">
    <source>
        <dbReference type="Proteomes" id="UP000460412"/>
    </source>
</evidence>
<feature type="domain" description="Radical SAM core" evidence="6">
    <location>
        <begin position="9"/>
        <end position="241"/>
    </location>
</feature>
<proteinExistence type="predicted"/>
<accession>A0A7X3SH85</accession>
<keyword evidence="8" id="KW-1185">Reference proteome</keyword>
<dbReference type="AlphaFoldDB" id="A0A7X3SH85"/>
<dbReference type="PANTHER" id="PTHR43409:SF4">
    <property type="entry name" value="RADICAL SAM SUPERFAMILY PROTEIN"/>
    <property type="match status" value="1"/>
</dbReference>
<dbReference type="GO" id="GO:0003824">
    <property type="term" value="F:catalytic activity"/>
    <property type="evidence" value="ECO:0007669"/>
    <property type="project" value="InterPro"/>
</dbReference>
<evidence type="ECO:0000256" key="5">
    <source>
        <dbReference type="ARBA" id="ARBA00023014"/>
    </source>
</evidence>
<gene>
    <name evidence="7" type="ORF">GN277_01415</name>
</gene>
<dbReference type="Gene3D" id="3.80.30.20">
    <property type="entry name" value="tm_1862 like domain"/>
    <property type="match status" value="1"/>
</dbReference>
<dbReference type="SMART" id="SM00729">
    <property type="entry name" value="Elp3"/>
    <property type="match status" value="1"/>
</dbReference>
<keyword evidence="4" id="KW-0408">Iron</keyword>
<organism evidence="7 8">
    <name type="scientific">Sporofaciens musculi</name>
    <dbReference type="NCBI Taxonomy" id="2681861"/>
    <lineage>
        <taxon>Bacteria</taxon>
        <taxon>Bacillati</taxon>
        <taxon>Bacillota</taxon>
        <taxon>Clostridia</taxon>
        <taxon>Lachnospirales</taxon>
        <taxon>Lachnospiraceae</taxon>
        <taxon>Sporofaciens</taxon>
    </lineage>
</organism>
<dbReference type="PANTHER" id="PTHR43409">
    <property type="entry name" value="ANAEROBIC MAGNESIUM-PROTOPORPHYRIN IX MONOMETHYL ESTER CYCLASE-RELATED"/>
    <property type="match status" value="1"/>
</dbReference>
<protein>
    <submittedName>
        <fullName evidence="7">Radical SAM protein</fullName>
    </submittedName>
</protein>
<evidence type="ECO:0000256" key="4">
    <source>
        <dbReference type="ARBA" id="ARBA00023004"/>
    </source>
</evidence>
<evidence type="ECO:0000313" key="7">
    <source>
        <dbReference type="EMBL" id="MXP74140.1"/>
    </source>
</evidence>
<dbReference type="SUPFAM" id="SSF102114">
    <property type="entry name" value="Radical SAM enzymes"/>
    <property type="match status" value="1"/>
</dbReference>
<comment type="cofactor">
    <cofactor evidence="1">
        <name>[4Fe-4S] cluster</name>
        <dbReference type="ChEBI" id="CHEBI:49883"/>
    </cofactor>
</comment>
<dbReference type="InterPro" id="IPR023404">
    <property type="entry name" value="rSAM_horseshoe"/>
</dbReference>
<keyword evidence="5" id="KW-0411">Iron-sulfur</keyword>
<dbReference type="SFLD" id="SFLDG01095">
    <property type="entry name" value="Uncharacterised_Radical_SAM_Su"/>
    <property type="match status" value="1"/>
</dbReference>
<dbReference type="SFLD" id="SFLDG01082">
    <property type="entry name" value="B12-binding_domain_containing"/>
    <property type="match status" value="1"/>
</dbReference>
<dbReference type="InterPro" id="IPR006638">
    <property type="entry name" value="Elp3/MiaA/NifB-like_rSAM"/>
</dbReference>
<dbReference type="InterPro" id="IPR007197">
    <property type="entry name" value="rSAM"/>
</dbReference>
<dbReference type="CDD" id="cd01335">
    <property type="entry name" value="Radical_SAM"/>
    <property type="match status" value="1"/>
</dbReference>
<dbReference type="EMBL" id="WUQX01000001">
    <property type="protein sequence ID" value="MXP74140.1"/>
    <property type="molecule type" value="Genomic_DNA"/>
</dbReference>
<keyword evidence="2" id="KW-0949">S-adenosyl-L-methionine</keyword>
<evidence type="ECO:0000256" key="3">
    <source>
        <dbReference type="ARBA" id="ARBA00022723"/>
    </source>
</evidence>
<dbReference type="Proteomes" id="UP000460412">
    <property type="component" value="Unassembled WGS sequence"/>
</dbReference>
<dbReference type="PROSITE" id="PS51918">
    <property type="entry name" value="RADICAL_SAM"/>
    <property type="match status" value="1"/>
</dbReference>
<dbReference type="PROSITE" id="PS51257">
    <property type="entry name" value="PROKAR_LIPOPROTEIN"/>
    <property type="match status" value="1"/>
</dbReference>
<name>A0A7X3SH85_9FIRM</name>
<dbReference type="InterPro" id="IPR051198">
    <property type="entry name" value="BchE-like"/>
</dbReference>
<dbReference type="InterPro" id="IPR058240">
    <property type="entry name" value="rSAM_sf"/>
</dbReference>
<dbReference type="GO" id="GO:0046872">
    <property type="term" value="F:metal ion binding"/>
    <property type="evidence" value="ECO:0007669"/>
    <property type="project" value="UniProtKB-KW"/>
</dbReference>
<dbReference type="Pfam" id="PF04055">
    <property type="entry name" value="Radical_SAM"/>
    <property type="match status" value="1"/>
</dbReference>
<evidence type="ECO:0000256" key="2">
    <source>
        <dbReference type="ARBA" id="ARBA00022691"/>
    </source>
</evidence>
<dbReference type="SFLD" id="SFLDS00029">
    <property type="entry name" value="Radical_SAM"/>
    <property type="match status" value="1"/>
</dbReference>
<reference evidence="7 8" key="1">
    <citation type="submission" date="2019-12" db="EMBL/GenBank/DDBJ databases">
        <title>Sporaefaciens musculi gen. nov., sp. nov., a novel bacterium isolated from the caecum of an obese mouse.</title>
        <authorList>
            <person name="Rasmussen T.S."/>
            <person name="Streidl T."/>
            <person name="Hitch T.C.A."/>
            <person name="Wortmann E."/>
            <person name="Deptula P."/>
            <person name="Hansen M."/>
            <person name="Nielsen D.S."/>
            <person name="Clavel T."/>
            <person name="Vogensen F.K."/>
        </authorList>
    </citation>
    <scope>NUCLEOTIDE SEQUENCE [LARGE SCALE GENOMIC DNA]</scope>
    <source>
        <strain evidence="7 8">WCA-9-b2</strain>
    </source>
</reference>
<evidence type="ECO:0000256" key="1">
    <source>
        <dbReference type="ARBA" id="ARBA00001966"/>
    </source>
</evidence>
<keyword evidence="3" id="KW-0479">Metal-binding</keyword>